<keyword evidence="3" id="KW-0777">Teichoic acid biosynthesis</keyword>
<keyword evidence="7" id="KW-1185">Reference proteome</keyword>
<dbReference type="HAMAP" id="MF_02070">
    <property type="entry name" value="TagA_TarA"/>
    <property type="match status" value="1"/>
</dbReference>
<evidence type="ECO:0000256" key="3">
    <source>
        <dbReference type="ARBA" id="ARBA00022944"/>
    </source>
</evidence>
<dbReference type="EMBL" id="JANUCP010000001">
    <property type="protein sequence ID" value="MCS3918139.1"/>
    <property type="molecule type" value="Genomic_DNA"/>
</dbReference>
<accession>A0ABT2EJK5</accession>
<reference evidence="6 7" key="1">
    <citation type="submission" date="2022-08" db="EMBL/GenBank/DDBJ databases">
        <title>Bacterial and archaeal communities from various locations to study Microbial Dark Matter (Phase II).</title>
        <authorList>
            <person name="Stepanauskas R."/>
        </authorList>
    </citation>
    <scope>NUCLEOTIDE SEQUENCE [LARGE SCALE GENOMIC DNA]</scope>
    <source>
        <strain evidence="6 7">PD1</strain>
    </source>
</reference>
<dbReference type="EC" id="2.4.1.187" evidence="6"/>
<evidence type="ECO:0000313" key="7">
    <source>
        <dbReference type="Proteomes" id="UP001204798"/>
    </source>
</evidence>
<feature type="transmembrane region" description="Helical" evidence="5">
    <location>
        <begin position="107"/>
        <end position="127"/>
    </location>
</feature>
<protein>
    <submittedName>
        <fullName evidence="6">N-acetylglucosaminyldiphosphoundecaprenol N-acetyl-beta-D-mannosaminyltransferase</fullName>
        <ecNumber evidence="6">2.4.1.187</ecNumber>
    </submittedName>
</protein>
<feature type="transmembrane region" description="Helical" evidence="5">
    <location>
        <begin position="53"/>
        <end position="70"/>
    </location>
</feature>
<sequence>MTAGIVALMLSLALRWWRGSVACWWLPFFVAFTCLLVPFALRFPSDHPSTAAAFPLTVGMAAFALLSGLASRHQKRLVREFGTMLGALVAVLAGLRVDSVKVPFTTHFVSLGIFAVPLTVLWLWLFAALFRPTARLKGLTWSAAVLSGLTFALIVAIMQTRSPFITRYELALSLAFTAVGFGLALWNLPAEAGGAASIGALLAMASVAGALKNTAFLIFIAPALVLGVPMMEVTYRLRARGFALPTQVRSIFELLTAEGVDERRSFWLLTVSHAYLCLLAVLLVWLVEVHFAVKLLLMAIWLAVGVFAFWVAMRFSARKEGKGIVNLLGVPVAAVTMEEALDILEQFLSERRTHLVVTSDASAIVRAQEDEEFRRIVQNADLVTPDGIGVVWGARLLGLPVYQRVPGVELMAKLCERAAQKGWRVFLLGAKPGVAEKAAENLKSRFSGLQVVGTHHGYFSPEEEPQVIAKIKEAQPDILFVAFGIPKQEKWIARHADELQVPICIGVGGSFDVYAGVVKRAPEWVQRLCLEWLYRTIKDPKRLPRLKAIPKLLWLVIKESWLQSLGRSKVDHRL</sequence>
<organism evidence="6 7">
    <name type="scientific">Candidatus Fervidibacter sacchari</name>
    <dbReference type="NCBI Taxonomy" id="1448929"/>
    <lineage>
        <taxon>Bacteria</taxon>
        <taxon>Candidatus Fervidibacterota</taxon>
        <taxon>Candidatus Fervidibacter</taxon>
    </lineage>
</organism>
<comment type="caution">
    <text evidence="6">The sequence shown here is derived from an EMBL/GenBank/DDBJ whole genome shotgun (WGS) entry which is preliminary data.</text>
</comment>
<dbReference type="InterPro" id="IPR004629">
    <property type="entry name" value="WecG_TagA_CpsF"/>
</dbReference>
<dbReference type="RefSeq" id="WP_259093601.1">
    <property type="nucleotide sequence ID" value="NZ_CP130454.1"/>
</dbReference>
<dbReference type="NCBIfam" id="TIGR00696">
    <property type="entry name" value="wecG_tagA_cpsF"/>
    <property type="match status" value="1"/>
</dbReference>
<evidence type="ECO:0000313" key="6">
    <source>
        <dbReference type="EMBL" id="MCS3918139.1"/>
    </source>
</evidence>
<feature type="transmembrane region" description="Helical" evidence="5">
    <location>
        <begin position="291"/>
        <end position="312"/>
    </location>
</feature>
<dbReference type="CDD" id="cd06533">
    <property type="entry name" value="Glyco_transf_WecG_TagA"/>
    <property type="match status" value="1"/>
</dbReference>
<keyword evidence="5" id="KW-1133">Transmembrane helix</keyword>
<feature type="transmembrane region" description="Helical" evidence="5">
    <location>
        <begin position="139"/>
        <end position="158"/>
    </location>
</feature>
<dbReference type="Proteomes" id="UP001204798">
    <property type="component" value="Unassembled WGS sequence"/>
</dbReference>
<keyword evidence="5" id="KW-0812">Transmembrane</keyword>
<dbReference type="Pfam" id="PF03808">
    <property type="entry name" value="Glyco_tran_WecG"/>
    <property type="match status" value="1"/>
</dbReference>
<feature type="transmembrane region" description="Helical" evidence="5">
    <location>
        <begin position="21"/>
        <end position="41"/>
    </location>
</feature>
<feature type="transmembrane region" description="Helical" evidence="5">
    <location>
        <begin position="266"/>
        <end position="285"/>
    </location>
</feature>
<dbReference type="PANTHER" id="PTHR34136:SF1">
    <property type="entry name" value="UDP-N-ACETYL-D-MANNOSAMINURONIC ACID TRANSFERASE"/>
    <property type="match status" value="1"/>
</dbReference>
<name>A0ABT2EJK5_9BACT</name>
<evidence type="ECO:0000256" key="5">
    <source>
        <dbReference type="SAM" id="Phobius"/>
    </source>
</evidence>
<proteinExistence type="inferred from homology"/>
<gene>
    <name evidence="6" type="ORF">M2350_000536</name>
</gene>
<feature type="transmembrane region" description="Helical" evidence="5">
    <location>
        <begin position="170"/>
        <end position="188"/>
    </location>
</feature>
<evidence type="ECO:0000256" key="1">
    <source>
        <dbReference type="ARBA" id="ARBA00022676"/>
    </source>
</evidence>
<dbReference type="GO" id="GO:0047244">
    <property type="term" value="F:N-acetylglucosaminyldiphosphoundecaprenol N-acetyl-beta-D-mannosaminyltransferase activity"/>
    <property type="evidence" value="ECO:0007669"/>
    <property type="project" value="UniProtKB-EC"/>
</dbReference>
<evidence type="ECO:0000256" key="4">
    <source>
        <dbReference type="ARBA" id="ARBA00023316"/>
    </source>
</evidence>
<keyword evidence="4" id="KW-0961">Cell wall biogenesis/degradation</keyword>
<evidence type="ECO:0000256" key="2">
    <source>
        <dbReference type="ARBA" id="ARBA00022679"/>
    </source>
</evidence>
<feature type="transmembrane region" description="Helical" evidence="5">
    <location>
        <begin position="77"/>
        <end position="95"/>
    </location>
</feature>
<feature type="transmembrane region" description="Helical" evidence="5">
    <location>
        <begin position="195"/>
        <end position="211"/>
    </location>
</feature>
<keyword evidence="5" id="KW-0472">Membrane</keyword>
<dbReference type="PANTHER" id="PTHR34136">
    <property type="match status" value="1"/>
</dbReference>
<dbReference type="InterPro" id="IPR034714">
    <property type="entry name" value="TagA_TarA"/>
</dbReference>
<keyword evidence="2 6" id="KW-0808">Transferase</keyword>
<feature type="transmembrane region" description="Helical" evidence="5">
    <location>
        <begin position="217"/>
        <end position="235"/>
    </location>
</feature>
<keyword evidence="1 6" id="KW-0328">Glycosyltransferase</keyword>